<dbReference type="AlphaFoldDB" id="A0AAD3SGS7"/>
<gene>
    <name evidence="5" type="ORF">Nepgr_013036</name>
</gene>
<dbReference type="EMBL" id="BSYO01000010">
    <property type="protein sequence ID" value="GMH11195.1"/>
    <property type="molecule type" value="Genomic_DNA"/>
</dbReference>
<evidence type="ECO:0000313" key="6">
    <source>
        <dbReference type="Proteomes" id="UP001279734"/>
    </source>
</evidence>
<accession>A0AAD3SGS7</accession>
<dbReference type="PROSITE" id="PS50985">
    <property type="entry name" value="GRAS"/>
    <property type="match status" value="1"/>
</dbReference>
<dbReference type="InterPro" id="IPR005202">
    <property type="entry name" value="TF_GRAS"/>
</dbReference>
<organism evidence="5 6">
    <name type="scientific">Nepenthes gracilis</name>
    <name type="common">Slender pitcher plant</name>
    <dbReference type="NCBI Taxonomy" id="150966"/>
    <lineage>
        <taxon>Eukaryota</taxon>
        <taxon>Viridiplantae</taxon>
        <taxon>Streptophyta</taxon>
        <taxon>Embryophyta</taxon>
        <taxon>Tracheophyta</taxon>
        <taxon>Spermatophyta</taxon>
        <taxon>Magnoliopsida</taxon>
        <taxon>eudicotyledons</taxon>
        <taxon>Gunneridae</taxon>
        <taxon>Pentapetalae</taxon>
        <taxon>Caryophyllales</taxon>
        <taxon>Nepenthaceae</taxon>
        <taxon>Nepenthes</taxon>
    </lineage>
</organism>
<evidence type="ECO:0000256" key="2">
    <source>
        <dbReference type="ARBA" id="ARBA00023163"/>
    </source>
</evidence>
<keyword evidence="1" id="KW-0805">Transcription regulation</keyword>
<feature type="region of interest" description="SAW" evidence="3">
    <location>
        <begin position="653"/>
        <end position="728"/>
    </location>
</feature>
<feature type="region of interest" description="Disordered" evidence="4">
    <location>
        <begin position="324"/>
        <end position="349"/>
    </location>
</feature>
<keyword evidence="2" id="KW-0804">Transcription</keyword>
<feature type="region of interest" description="Leucine repeat II (LRII)" evidence="3">
    <location>
        <begin position="515"/>
        <end position="547"/>
    </location>
</feature>
<feature type="region of interest" description="Leucine repeat I (LRI)" evidence="3">
    <location>
        <begin position="355"/>
        <end position="415"/>
    </location>
</feature>
<feature type="short sequence motif" description="VHIID" evidence="3">
    <location>
        <begin position="465"/>
        <end position="469"/>
    </location>
</feature>
<keyword evidence="6" id="KW-1185">Reference proteome</keyword>
<comment type="caution">
    <text evidence="5">The sequence shown here is derived from an EMBL/GenBank/DDBJ whole genome shotgun (WGS) entry which is preliminary data.</text>
</comment>
<evidence type="ECO:0000313" key="5">
    <source>
        <dbReference type="EMBL" id="GMH11195.1"/>
    </source>
</evidence>
<dbReference type="PANTHER" id="PTHR31636">
    <property type="entry name" value="OSJNBA0084A10.13 PROTEIN-RELATED"/>
    <property type="match status" value="1"/>
</dbReference>
<protein>
    <recommendedName>
        <fullName evidence="7">Scarecrow-like protein 9</fullName>
    </recommendedName>
</protein>
<feature type="compositionally biased region" description="Polar residues" evidence="4">
    <location>
        <begin position="324"/>
        <end position="334"/>
    </location>
</feature>
<dbReference type="Proteomes" id="UP001279734">
    <property type="component" value="Unassembled WGS sequence"/>
</dbReference>
<feature type="compositionally biased region" description="Basic residues" evidence="4">
    <location>
        <begin position="336"/>
        <end position="348"/>
    </location>
</feature>
<reference evidence="5" key="1">
    <citation type="submission" date="2023-05" db="EMBL/GenBank/DDBJ databases">
        <title>Nepenthes gracilis genome sequencing.</title>
        <authorList>
            <person name="Fukushima K."/>
        </authorList>
    </citation>
    <scope>NUCLEOTIDE SEQUENCE</scope>
    <source>
        <strain evidence="5">SING2019-196</strain>
    </source>
</reference>
<name>A0AAD3SGS7_NEPGR</name>
<proteinExistence type="inferred from homology"/>
<evidence type="ECO:0000256" key="4">
    <source>
        <dbReference type="SAM" id="MobiDB-lite"/>
    </source>
</evidence>
<comment type="caution">
    <text evidence="3">Lacks conserved residue(s) required for the propagation of feature annotation.</text>
</comment>
<comment type="similarity">
    <text evidence="3">Belongs to the GRAS family.</text>
</comment>
<feature type="compositionally biased region" description="Basic and acidic residues" evidence="4">
    <location>
        <begin position="273"/>
        <end position="282"/>
    </location>
</feature>
<evidence type="ECO:0000256" key="1">
    <source>
        <dbReference type="ARBA" id="ARBA00023015"/>
    </source>
</evidence>
<feature type="region of interest" description="VHIID" evidence="3">
    <location>
        <begin position="434"/>
        <end position="499"/>
    </location>
</feature>
<evidence type="ECO:0008006" key="7">
    <source>
        <dbReference type="Google" id="ProtNLM"/>
    </source>
</evidence>
<evidence type="ECO:0000256" key="3">
    <source>
        <dbReference type="PROSITE-ProRule" id="PRU01191"/>
    </source>
</evidence>
<sequence>MTEFKSVPGILSGQCSVNRTRNNDAIQNHDFVDPLNPTNDPHTQINQTAPCSHISTNVDTLEVDDFSNACLKFINDILMEEEMDDKSATLQDYRALQATEKSLYDALGEAYPTSPGHPGTFYGQSFQRPDVDFSRTCCNHGNTCYVPGDNPVNSRWVLSQRESESLSLVDNAPRSLESYSQSAVSRESCDDNAVNEAVKSSVHTLFTTETTGGSKLNWLKVPRQSSNFYFTNNLWRNNWIDQAPKARNYEVLAGQENRNGLPNESQGTKNRRRENSDWSEVRDSKHPATCFEECVQMEDYDDVLLQKEGKGDVPCIINGASHSASSESLKQNGNIRRPRGRTKHGKKMSNKEAALDLRTLLTHCAQAVASFDLRGTNELLQQIRQHSSPYGGSIQRVAHYFANSLEARIGCTGSQLYTDLVNTKVSFSDTLKVYKAYFSAVPVNRTSFFLANQTVAKLAEKATRIHIIDFGIFLGFQWPSLIQQLSERPTGPPKLCITGIDFPQGGFRPAERVEETGRWLARYCERFDVPFKYHAIAKQWETIRPEDLEIEEDELIVVNCQYRATTLLDETVEVNCPRDAFLRLIRNLNPNLFIHGIVNGTLSAPFFITRFREALLHYSSIFDMLEATMLQEDHERLLFEKELHGKEVLNVIACEGMERAYRTETYKQWQIRILRAGLRQLPLDQELINQAKAIVKANYHKDFVVDEDSHWMLLGWKGRTLFSTSCWETA</sequence>
<feature type="compositionally biased region" description="Polar residues" evidence="4">
    <location>
        <begin position="256"/>
        <end position="268"/>
    </location>
</feature>
<dbReference type="Pfam" id="PF03514">
    <property type="entry name" value="GRAS"/>
    <property type="match status" value="1"/>
</dbReference>
<feature type="region of interest" description="Disordered" evidence="4">
    <location>
        <begin position="253"/>
        <end position="282"/>
    </location>
</feature>